<accession>A0A7S3IYX1</accession>
<organism evidence="1">
    <name type="scientific">Strombidium inclinatum</name>
    <dbReference type="NCBI Taxonomy" id="197538"/>
    <lineage>
        <taxon>Eukaryota</taxon>
        <taxon>Sar</taxon>
        <taxon>Alveolata</taxon>
        <taxon>Ciliophora</taxon>
        <taxon>Intramacronucleata</taxon>
        <taxon>Spirotrichea</taxon>
        <taxon>Oligotrichia</taxon>
        <taxon>Strombidiidae</taxon>
        <taxon>Strombidium</taxon>
    </lineage>
</organism>
<dbReference type="EMBL" id="HBIH01037357">
    <property type="protein sequence ID" value="CAE0334336.1"/>
    <property type="molecule type" value="Transcribed_RNA"/>
</dbReference>
<proteinExistence type="predicted"/>
<sequence>MDRSSALDAVRLTALQTVEGRDFSHIVFHWAVRSQAVHYPWESCCGMLKLEISVLLKKLVVGEISHFSSFDFMATGGLRALERELVLRQTGCQVANHAVLTIVMEAFELNPVVLAYNNILANLAS</sequence>
<gene>
    <name evidence="1" type="ORF">SINC0208_LOCUS14975</name>
</gene>
<name>A0A7S3IYX1_9SPIT</name>
<reference evidence="1" key="1">
    <citation type="submission" date="2021-01" db="EMBL/GenBank/DDBJ databases">
        <authorList>
            <person name="Corre E."/>
            <person name="Pelletier E."/>
            <person name="Niang G."/>
            <person name="Scheremetjew M."/>
            <person name="Finn R."/>
            <person name="Kale V."/>
            <person name="Holt S."/>
            <person name="Cochrane G."/>
            <person name="Meng A."/>
            <person name="Brown T."/>
            <person name="Cohen L."/>
        </authorList>
    </citation>
    <scope>NUCLEOTIDE SEQUENCE</scope>
    <source>
        <strain evidence="1">S3</strain>
    </source>
</reference>
<protein>
    <submittedName>
        <fullName evidence="1">Uncharacterized protein</fullName>
    </submittedName>
</protein>
<dbReference type="AlphaFoldDB" id="A0A7S3IYX1"/>
<evidence type="ECO:0000313" key="1">
    <source>
        <dbReference type="EMBL" id="CAE0334336.1"/>
    </source>
</evidence>